<evidence type="ECO:0000256" key="1">
    <source>
        <dbReference type="SAM" id="MobiDB-lite"/>
    </source>
</evidence>
<organism evidence="2 3">
    <name type="scientific">Elysia marginata</name>
    <dbReference type="NCBI Taxonomy" id="1093978"/>
    <lineage>
        <taxon>Eukaryota</taxon>
        <taxon>Metazoa</taxon>
        <taxon>Spiralia</taxon>
        <taxon>Lophotrochozoa</taxon>
        <taxon>Mollusca</taxon>
        <taxon>Gastropoda</taxon>
        <taxon>Heterobranchia</taxon>
        <taxon>Euthyneura</taxon>
        <taxon>Panpulmonata</taxon>
        <taxon>Sacoglossa</taxon>
        <taxon>Placobranchoidea</taxon>
        <taxon>Plakobranchidae</taxon>
        <taxon>Elysia</taxon>
    </lineage>
</organism>
<reference evidence="2 3" key="1">
    <citation type="journal article" date="2021" name="Elife">
        <title>Chloroplast acquisition without the gene transfer in kleptoplastic sea slugs, Plakobranchus ocellatus.</title>
        <authorList>
            <person name="Maeda T."/>
            <person name="Takahashi S."/>
            <person name="Yoshida T."/>
            <person name="Shimamura S."/>
            <person name="Takaki Y."/>
            <person name="Nagai Y."/>
            <person name="Toyoda A."/>
            <person name="Suzuki Y."/>
            <person name="Arimoto A."/>
            <person name="Ishii H."/>
            <person name="Satoh N."/>
            <person name="Nishiyama T."/>
            <person name="Hasebe M."/>
            <person name="Maruyama T."/>
            <person name="Minagawa J."/>
            <person name="Obokata J."/>
            <person name="Shigenobu S."/>
        </authorList>
    </citation>
    <scope>NUCLEOTIDE SEQUENCE [LARGE SCALE GENOMIC DNA]</scope>
</reference>
<evidence type="ECO:0000313" key="3">
    <source>
        <dbReference type="Proteomes" id="UP000762676"/>
    </source>
</evidence>
<feature type="region of interest" description="Disordered" evidence="1">
    <location>
        <begin position="1"/>
        <end position="123"/>
    </location>
</feature>
<feature type="compositionally biased region" description="Polar residues" evidence="1">
    <location>
        <begin position="276"/>
        <end position="288"/>
    </location>
</feature>
<evidence type="ECO:0000313" key="2">
    <source>
        <dbReference type="EMBL" id="GFR73072.1"/>
    </source>
</evidence>
<dbReference type="Proteomes" id="UP000762676">
    <property type="component" value="Unassembled WGS sequence"/>
</dbReference>
<feature type="compositionally biased region" description="Basic residues" evidence="1">
    <location>
        <begin position="50"/>
        <end position="64"/>
    </location>
</feature>
<gene>
    <name evidence="2" type="ORF">ElyMa_003856900</name>
</gene>
<comment type="caution">
    <text evidence="2">The sequence shown here is derived from an EMBL/GenBank/DDBJ whole genome shotgun (WGS) entry which is preliminary data.</text>
</comment>
<feature type="compositionally biased region" description="Basic residues" evidence="1">
    <location>
        <begin position="368"/>
        <end position="381"/>
    </location>
</feature>
<keyword evidence="3" id="KW-1185">Reference proteome</keyword>
<sequence length="787" mass="88186">MYNPVAQRRRARSVRRSNSSNSPEGTLSLGDISATPGVEDLETETSVHSPKSRQTHKRRGKRRAQAPTRKPPWNSCTIIRPQQQQSDLNQTHGVCRKRVPGGRRPLNQNESPPKKSQDTRTNKVKIERIGDGCITKRKGAFPVTKVSNVSNNQRRSTCDSGNCFKRRPGLPLLSYANRNCHRKKTVAFYPEPVTCSQSYDPVEGYQHSKANPIDVYNSKKKTKSRRSIIRIQKSERRKCECCQMASDRRLHANSRLYSSAVFPQRRSPKTNERNTECSTRGQTATEKSIKNRLTSMESKAFMYLAKRLLNKDSQQPSLSKGQVQKSFCFRDPNNTNKQFARCSTLKQSPYLCAGKYFESWDSPNSLQHRGRSKSRLSKKKIPPFNKPRSKSLSNFNLTNSIKQQNSRSSRFALNSVDACTKAMSNMQLKERELLHKYGPSPSDSGPDCSTNCFSKYPFNTQMTRPWDSHLTAVDGYPFDKVSNLFNKTSDYDNGKLPYSWNSSKFETNFSQNRYPNSPARVRTPLGTPDVFFRHYNPPTDVTGSSTLPWSSILKMSTLQPRPFASVPCAEVRLIGKYLDEDNVSCSSQGRKPSVMPGRMSTKVGQEMTNSNAEVDFEAKADGHPWKRVEGISNRISNSFKLEKMLGKSVTNEGSKSGASFNFLEGWRKRAAEIGNKFASCYSELGKTSSYEEGTTTADDRCSASLGSVHNIDRLGSDTIFASAVNAPFSAAAYSLHVPDSCASQSTVAKISTLADDWQTGKASGPRAMESCLKGEEERLRRISLILG</sequence>
<dbReference type="AlphaFoldDB" id="A0AAV4FI15"/>
<feature type="compositionally biased region" description="Basic and acidic residues" evidence="1">
    <location>
        <begin position="112"/>
        <end position="123"/>
    </location>
</feature>
<proteinExistence type="predicted"/>
<dbReference type="EMBL" id="BMAT01007869">
    <property type="protein sequence ID" value="GFR73072.1"/>
    <property type="molecule type" value="Genomic_DNA"/>
</dbReference>
<accession>A0AAV4FI15</accession>
<name>A0AAV4FI15_9GAST</name>
<protein>
    <submittedName>
        <fullName evidence="2">Uncharacterized protein</fullName>
    </submittedName>
</protein>
<feature type="region of interest" description="Disordered" evidence="1">
    <location>
        <begin position="363"/>
        <end position="393"/>
    </location>
</feature>
<feature type="region of interest" description="Disordered" evidence="1">
    <location>
        <begin position="263"/>
        <end position="288"/>
    </location>
</feature>
<feature type="compositionally biased region" description="Polar residues" evidence="1">
    <location>
        <begin position="74"/>
        <end position="92"/>
    </location>
</feature>